<sequence length="114" mass="12920">MTDLSKETTSKPVTRQLGSTGGWSCVARVTVTVQLKGKKETKRFLAQVIATDPPRVSFLKKQIRFSFVFPMTEDISIIEREQVITKVEKITPDRRGLVWSVDFDIDEEPHPATV</sequence>
<feature type="region of interest" description="Disordered" evidence="1">
    <location>
        <begin position="1"/>
        <end position="20"/>
    </location>
</feature>
<protein>
    <submittedName>
        <fullName evidence="2">Uncharacterized protein</fullName>
    </submittedName>
</protein>
<name>A0A6A4VCR2_AMPAM</name>
<evidence type="ECO:0000313" key="2">
    <source>
        <dbReference type="EMBL" id="KAF0288218.1"/>
    </source>
</evidence>
<comment type="caution">
    <text evidence="2">The sequence shown here is derived from an EMBL/GenBank/DDBJ whole genome shotgun (WGS) entry which is preliminary data.</text>
</comment>
<organism evidence="2 3">
    <name type="scientific">Amphibalanus amphitrite</name>
    <name type="common">Striped barnacle</name>
    <name type="synonym">Balanus amphitrite</name>
    <dbReference type="NCBI Taxonomy" id="1232801"/>
    <lineage>
        <taxon>Eukaryota</taxon>
        <taxon>Metazoa</taxon>
        <taxon>Ecdysozoa</taxon>
        <taxon>Arthropoda</taxon>
        <taxon>Crustacea</taxon>
        <taxon>Multicrustacea</taxon>
        <taxon>Cirripedia</taxon>
        <taxon>Thoracica</taxon>
        <taxon>Thoracicalcarea</taxon>
        <taxon>Balanomorpha</taxon>
        <taxon>Balanoidea</taxon>
        <taxon>Balanidae</taxon>
        <taxon>Amphibalaninae</taxon>
        <taxon>Amphibalanus</taxon>
    </lineage>
</organism>
<dbReference type="Proteomes" id="UP000440578">
    <property type="component" value="Unassembled WGS sequence"/>
</dbReference>
<accession>A0A6A4VCR2</accession>
<proteinExistence type="predicted"/>
<keyword evidence="3" id="KW-1185">Reference proteome</keyword>
<dbReference type="AlphaFoldDB" id="A0A6A4VCR2"/>
<reference evidence="2 3" key="1">
    <citation type="submission" date="2019-07" db="EMBL/GenBank/DDBJ databases">
        <title>Draft genome assembly of a fouling barnacle, Amphibalanus amphitrite (Darwin, 1854): The first reference genome for Thecostraca.</title>
        <authorList>
            <person name="Kim W."/>
        </authorList>
    </citation>
    <scope>NUCLEOTIDE SEQUENCE [LARGE SCALE GENOMIC DNA]</scope>
    <source>
        <strain evidence="2">SNU_AA5</strain>
        <tissue evidence="2">Soma without cirri and trophi</tissue>
    </source>
</reference>
<gene>
    <name evidence="2" type="ORF">FJT64_013367</name>
</gene>
<dbReference type="EMBL" id="VIIS01002122">
    <property type="protein sequence ID" value="KAF0288218.1"/>
    <property type="molecule type" value="Genomic_DNA"/>
</dbReference>
<evidence type="ECO:0000313" key="3">
    <source>
        <dbReference type="Proteomes" id="UP000440578"/>
    </source>
</evidence>
<evidence type="ECO:0000256" key="1">
    <source>
        <dbReference type="SAM" id="MobiDB-lite"/>
    </source>
</evidence>